<dbReference type="PANTHER" id="PTHR47784">
    <property type="entry name" value="STEROL UPTAKE CONTROL PROTEIN 2"/>
    <property type="match status" value="1"/>
</dbReference>
<evidence type="ECO:0000256" key="1">
    <source>
        <dbReference type="ARBA" id="ARBA00023242"/>
    </source>
</evidence>
<dbReference type="CDD" id="cd00067">
    <property type="entry name" value="GAL4"/>
    <property type="match status" value="1"/>
</dbReference>
<dbReference type="PROSITE" id="PS50048">
    <property type="entry name" value="ZN2_CY6_FUNGAL_2"/>
    <property type="match status" value="1"/>
</dbReference>
<dbReference type="EMBL" id="JAUKUA010000008">
    <property type="protein sequence ID" value="KAK0702773.1"/>
    <property type="molecule type" value="Genomic_DNA"/>
</dbReference>
<accession>A0AA39ZSG2</accession>
<gene>
    <name evidence="3" type="ORF">B0H67DRAFT_547011</name>
</gene>
<keyword evidence="1" id="KW-0539">Nucleus</keyword>
<dbReference type="GO" id="GO:0001228">
    <property type="term" value="F:DNA-binding transcription activator activity, RNA polymerase II-specific"/>
    <property type="evidence" value="ECO:0007669"/>
    <property type="project" value="TreeGrafter"/>
</dbReference>
<dbReference type="Pfam" id="PF00172">
    <property type="entry name" value="Zn_clus"/>
    <property type="match status" value="1"/>
</dbReference>
<dbReference type="InterPro" id="IPR036864">
    <property type="entry name" value="Zn2-C6_fun-type_DNA-bd_sf"/>
</dbReference>
<comment type="caution">
    <text evidence="3">The sequence shown here is derived from an EMBL/GenBank/DDBJ whole genome shotgun (WGS) entry which is preliminary data.</text>
</comment>
<protein>
    <recommendedName>
        <fullName evidence="2">Zn(2)-C6 fungal-type domain-containing protein</fullName>
    </recommendedName>
</protein>
<dbReference type="PANTHER" id="PTHR47784:SF9">
    <property type="entry name" value="ZN(II)2CYS6 TRANSCRIPTION FACTOR (EUROFUNG)"/>
    <property type="match status" value="1"/>
</dbReference>
<feature type="domain" description="Zn(2)-C6 fungal-type" evidence="2">
    <location>
        <begin position="23"/>
        <end position="53"/>
    </location>
</feature>
<dbReference type="GO" id="GO:0008270">
    <property type="term" value="F:zinc ion binding"/>
    <property type="evidence" value="ECO:0007669"/>
    <property type="project" value="InterPro"/>
</dbReference>
<evidence type="ECO:0000313" key="3">
    <source>
        <dbReference type="EMBL" id="KAK0702773.1"/>
    </source>
</evidence>
<reference evidence="3" key="1">
    <citation type="submission" date="2023-06" db="EMBL/GenBank/DDBJ databases">
        <title>Genome-scale phylogeny and comparative genomics of the fungal order Sordariales.</title>
        <authorList>
            <consortium name="Lawrence Berkeley National Laboratory"/>
            <person name="Hensen N."/>
            <person name="Bonometti L."/>
            <person name="Westerberg I."/>
            <person name="Brannstrom I.O."/>
            <person name="Guillou S."/>
            <person name="Cros-Aarteil S."/>
            <person name="Calhoun S."/>
            <person name="Haridas S."/>
            <person name="Kuo A."/>
            <person name="Mondo S."/>
            <person name="Pangilinan J."/>
            <person name="Riley R."/>
            <person name="Labutti K."/>
            <person name="Andreopoulos B."/>
            <person name="Lipzen A."/>
            <person name="Chen C."/>
            <person name="Yanf M."/>
            <person name="Daum C."/>
            <person name="Ng V."/>
            <person name="Clum A."/>
            <person name="Steindorff A."/>
            <person name="Ohm R."/>
            <person name="Martin F."/>
            <person name="Silar P."/>
            <person name="Natvig D."/>
            <person name="Lalanne C."/>
            <person name="Gautier V."/>
            <person name="Ament-Velasquez S.L."/>
            <person name="Kruys A."/>
            <person name="Hutchinson M.I."/>
            <person name="Powell A.J."/>
            <person name="Barry K."/>
            <person name="Miller A.N."/>
            <person name="Grigoriev I.V."/>
            <person name="Debuchy R."/>
            <person name="Gladieux P."/>
            <person name="Thoren M.H."/>
            <person name="Johannesson H."/>
        </authorList>
    </citation>
    <scope>NUCLEOTIDE SEQUENCE</scope>
    <source>
        <strain evidence="3">SMH4607-1</strain>
    </source>
</reference>
<evidence type="ECO:0000259" key="2">
    <source>
        <dbReference type="PROSITE" id="PS50048"/>
    </source>
</evidence>
<name>A0AA39ZSG2_9PEZI</name>
<dbReference type="AlphaFoldDB" id="A0AA39ZSG2"/>
<dbReference type="InterPro" id="IPR001138">
    <property type="entry name" value="Zn2Cys6_DnaBD"/>
</dbReference>
<dbReference type="Gene3D" id="4.10.240.10">
    <property type="entry name" value="Zn(2)-C6 fungal-type DNA-binding domain"/>
    <property type="match status" value="1"/>
</dbReference>
<dbReference type="SMART" id="SM00066">
    <property type="entry name" value="GAL4"/>
    <property type="match status" value="1"/>
</dbReference>
<dbReference type="SUPFAM" id="SSF57701">
    <property type="entry name" value="Zn2/Cys6 DNA-binding domain"/>
    <property type="match status" value="1"/>
</dbReference>
<dbReference type="PRINTS" id="PR00755">
    <property type="entry name" value="AFLATOXINBRP"/>
</dbReference>
<dbReference type="Proteomes" id="UP001172102">
    <property type="component" value="Unassembled WGS sequence"/>
</dbReference>
<proteinExistence type="predicted"/>
<keyword evidence="4" id="KW-1185">Reference proteome</keyword>
<sequence length="412" mass="46288">MSLLERPNHQTRVRKEHRKSRYGCANCKVRRVKCDETKPECGKCVSHGLKCSFEAGTQMQLAFAGAFKVDLGPSPGPGARAIPIPRAVQPVPIWLPLAKEKGIAMYEMKRHDMALLSRFQHTNILTVGPKDLSLLFQQEIIKEAIANPFLMHMVLALTLIHDIHSASASDRRKTVALAYHYFHGTTLFNKKLSRPIDPHERDALWPAAALTATSAFADITATRMDESWPLTPPSADDLSWLKLTSGKQAIIELSNPIRKQGTSGRVPITSTLAQFIQPTANVGDEVFNLPPIFIELYGLDEFSTPTSNPYHTAATLLAQIIPLEINRNTVSKFLSFVGFPDPRYVRLLADRDPSAMLLLLYWYAKALSLDQWWIWRRAHLEGPAMCDFLAKEFSTKPEMLELLEYPKAVFSL</sequence>
<organism evidence="3 4">
    <name type="scientific">Lasiosphaeris hirsuta</name>
    <dbReference type="NCBI Taxonomy" id="260670"/>
    <lineage>
        <taxon>Eukaryota</taxon>
        <taxon>Fungi</taxon>
        <taxon>Dikarya</taxon>
        <taxon>Ascomycota</taxon>
        <taxon>Pezizomycotina</taxon>
        <taxon>Sordariomycetes</taxon>
        <taxon>Sordariomycetidae</taxon>
        <taxon>Sordariales</taxon>
        <taxon>Lasiosphaeriaceae</taxon>
        <taxon>Lasiosphaeris</taxon>
    </lineage>
</organism>
<evidence type="ECO:0000313" key="4">
    <source>
        <dbReference type="Proteomes" id="UP001172102"/>
    </source>
</evidence>
<dbReference type="InterPro" id="IPR053157">
    <property type="entry name" value="Sterol_Uptake_Regulator"/>
</dbReference>
<dbReference type="PROSITE" id="PS00463">
    <property type="entry name" value="ZN2_CY6_FUNGAL_1"/>
    <property type="match status" value="1"/>
</dbReference>